<accession>A0A2P5A8G8</accession>
<comment type="caution">
    <text evidence="2">The sequence shown here is derived from an EMBL/GenBank/DDBJ whole genome shotgun (WGS) entry which is preliminary data.</text>
</comment>
<dbReference type="EMBL" id="JXTB01000777">
    <property type="protein sequence ID" value="PON32841.1"/>
    <property type="molecule type" value="Genomic_DNA"/>
</dbReference>
<evidence type="ECO:0000313" key="2">
    <source>
        <dbReference type="EMBL" id="PON32841.1"/>
    </source>
</evidence>
<keyword evidence="3" id="KW-1185">Reference proteome</keyword>
<proteinExistence type="predicted"/>
<dbReference type="AlphaFoldDB" id="A0A2P5A8G8"/>
<name>A0A2P5A8G8_PARAD</name>
<evidence type="ECO:0000313" key="3">
    <source>
        <dbReference type="Proteomes" id="UP000237105"/>
    </source>
</evidence>
<feature type="region of interest" description="Disordered" evidence="1">
    <location>
        <begin position="1"/>
        <end position="67"/>
    </location>
</feature>
<organism evidence="2 3">
    <name type="scientific">Parasponia andersonii</name>
    <name type="common">Sponia andersonii</name>
    <dbReference type="NCBI Taxonomy" id="3476"/>
    <lineage>
        <taxon>Eukaryota</taxon>
        <taxon>Viridiplantae</taxon>
        <taxon>Streptophyta</taxon>
        <taxon>Embryophyta</taxon>
        <taxon>Tracheophyta</taxon>
        <taxon>Spermatophyta</taxon>
        <taxon>Magnoliopsida</taxon>
        <taxon>eudicotyledons</taxon>
        <taxon>Gunneridae</taxon>
        <taxon>Pentapetalae</taxon>
        <taxon>rosids</taxon>
        <taxon>fabids</taxon>
        <taxon>Rosales</taxon>
        <taxon>Cannabaceae</taxon>
        <taxon>Parasponia</taxon>
    </lineage>
</organism>
<evidence type="ECO:0000256" key="1">
    <source>
        <dbReference type="SAM" id="MobiDB-lite"/>
    </source>
</evidence>
<sequence>MTSRICPPDRSSSSEVDYGHDLLRLSMGITDDDPEETSQESEGPLPLPIDDYSSHNSKESSGSDQDQAAYFSNSHLPIQDLLQQAMGPVATGWPVGPVPLTSGLQHPISLSTYVFITKKLHFNRNKIDDEK</sequence>
<protein>
    <submittedName>
        <fullName evidence="2">Uncharacterized protein</fullName>
    </submittedName>
</protein>
<dbReference type="Proteomes" id="UP000237105">
    <property type="component" value="Unassembled WGS sequence"/>
</dbReference>
<gene>
    <name evidence="2" type="ORF">PanWU01x14_357710</name>
</gene>
<feature type="compositionally biased region" description="Acidic residues" evidence="1">
    <location>
        <begin position="30"/>
        <end position="39"/>
    </location>
</feature>
<reference evidence="3" key="1">
    <citation type="submission" date="2016-06" db="EMBL/GenBank/DDBJ databases">
        <title>Parallel loss of symbiosis genes in relatives of nitrogen-fixing non-legume Parasponia.</title>
        <authorList>
            <person name="Van Velzen R."/>
            <person name="Holmer R."/>
            <person name="Bu F."/>
            <person name="Rutten L."/>
            <person name="Van Zeijl A."/>
            <person name="Liu W."/>
            <person name="Santuari L."/>
            <person name="Cao Q."/>
            <person name="Sharma T."/>
            <person name="Shen D."/>
            <person name="Roswanjaya Y."/>
            <person name="Wardhani T."/>
            <person name="Kalhor M.S."/>
            <person name="Jansen J."/>
            <person name="Van den Hoogen J."/>
            <person name="Gungor B."/>
            <person name="Hartog M."/>
            <person name="Hontelez J."/>
            <person name="Verver J."/>
            <person name="Yang W.-C."/>
            <person name="Schijlen E."/>
            <person name="Repin R."/>
            <person name="Schilthuizen M."/>
            <person name="Schranz E."/>
            <person name="Heidstra R."/>
            <person name="Miyata K."/>
            <person name="Fedorova E."/>
            <person name="Kohlen W."/>
            <person name="Bisseling T."/>
            <person name="Smit S."/>
            <person name="Geurts R."/>
        </authorList>
    </citation>
    <scope>NUCLEOTIDE SEQUENCE [LARGE SCALE GENOMIC DNA]</scope>
    <source>
        <strain evidence="3">cv. WU1-14</strain>
    </source>
</reference>